<keyword evidence="2" id="KW-1185">Reference proteome</keyword>
<dbReference type="Gene3D" id="3.40.50.720">
    <property type="entry name" value="NAD(P)-binding Rossmann-like Domain"/>
    <property type="match status" value="1"/>
</dbReference>
<dbReference type="OrthoDB" id="10268090at2759"/>
<sequence>MVPIAAAQRPYQVVVWGASGFTGRLVCEHIARDYQGKIRWAMAGRDTKKLEKVRSELAKINPACQGPSEELRRTGFWRMDLVAVTEEATPRVVRGWCGDRRDAGYWSTSRMLLETGLCLVLDAPRLAADPRLRTGGVLTPAAACGDVLLERLRAAGFTFEVTGVDGAAGAGAVKEAAKGAVKEKEAAGAAR</sequence>
<evidence type="ECO:0000313" key="2">
    <source>
        <dbReference type="Proteomes" id="UP000236333"/>
    </source>
</evidence>
<dbReference type="InterPro" id="IPR051276">
    <property type="entry name" value="Saccharopine_DH-like_oxidrdct"/>
</dbReference>
<dbReference type="Proteomes" id="UP000236333">
    <property type="component" value="Unassembled WGS sequence"/>
</dbReference>
<dbReference type="PANTHER" id="PTHR12286:SF5">
    <property type="entry name" value="SACCHAROPINE DEHYDROGENASE-LIKE OXIDOREDUCTASE"/>
    <property type="match status" value="1"/>
</dbReference>
<protein>
    <recommendedName>
        <fullName evidence="3">Saccharopine dehydrogenase NADP binding domain-containing protein</fullName>
    </recommendedName>
</protein>
<dbReference type="EMBL" id="PGGS01000194">
    <property type="protein sequence ID" value="PNH07171.1"/>
    <property type="molecule type" value="Genomic_DNA"/>
</dbReference>
<name>A0A2J8A3T0_9CHLO</name>
<accession>A0A2J8A3T0</accession>
<proteinExistence type="predicted"/>
<dbReference type="GO" id="GO:0005811">
    <property type="term" value="C:lipid droplet"/>
    <property type="evidence" value="ECO:0007669"/>
    <property type="project" value="TreeGrafter"/>
</dbReference>
<dbReference type="AlphaFoldDB" id="A0A2J8A3T0"/>
<dbReference type="GO" id="GO:0005886">
    <property type="term" value="C:plasma membrane"/>
    <property type="evidence" value="ECO:0007669"/>
    <property type="project" value="TreeGrafter"/>
</dbReference>
<evidence type="ECO:0008006" key="3">
    <source>
        <dbReference type="Google" id="ProtNLM"/>
    </source>
</evidence>
<organism evidence="1 2">
    <name type="scientific">Tetrabaena socialis</name>
    <dbReference type="NCBI Taxonomy" id="47790"/>
    <lineage>
        <taxon>Eukaryota</taxon>
        <taxon>Viridiplantae</taxon>
        <taxon>Chlorophyta</taxon>
        <taxon>core chlorophytes</taxon>
        <taxon>Chlorophyceae</taxon>
        <taxon>CS clade</taxon>
        <taxon>Chlamydomonadales</taxon>
        <taxon>Tetrabaenaceae</taxon>
        <taxon>Tetrabaena</taxon>
    </lineage>
</organism>
<dbReference type="PANTHER" id="PTHR12286">
    <property type="entry name" value="SACCHAROPINE DEHYDROGENASE-LIKE OXIDOREDUCTASE"/>
    <property type="match status" value="1"/>
</dbReference>
<comment type="caution">
    <text evidence="1">The sequence shown here is derived from an EMBL/GenBank/DDBJ whole genome shotgun (WGS) entry which is preliminary data.</text>
</comment>
<dbReference type="GO" id="GO:0005739">
    <property type="term" value="C:mitochondrion"/>
    <property type="evidence" value="ECO:0007669"/>
    <property type="project" value="TreeGrafter"/>
</dbReference>
<gene>
    <name evidence="1" type="ORF">TSOC_006386</name>
</gene>
<evidence type="ECO:0000313" key="1">
    <source>
        <dbReference type="EMBL" id="PNH07171.1"/>
    </source>
</evidence>
<reference evidence="1 2" key="1">
    <citation type="journal article" date="2017" name="Mol. Biol. Evol.">
        <title>The 4-celled Tetrabaena socialis nuclear genome reveals the essential components for genetic control of cell number at the origin of multicellularity in the volvocine lineage.</title>
        <authorList>
            <person name="Featherston J."/>
            <person name="Arakaki Y."/>
            <person name="Hanschen E.R."/>
            <person name="Ferris P.J."/>
            <person name="Michod R.E."/>
            <person name="Olson B.J.S.C."/>
            <person name="Nozaki H."/>
            <person name="Durand P.M."/>
        </authorList>
    </citation>
    <scope>NUCLEOTIDE SEQUENCE [LARGE SCALE GENOMIC DNA]</scope>
    <source>
        <strain evidence="1 2">NIES-571</strain>
    </source>
</reference>
<dbReference type="GO" id="GO:0009247">
    <property type="term" value="P:glycolipid biosynthetic process"/>
    <property type="evidence" value="ECO:0007669"/>
    <property type="project" value="TreeGrafter"/>
</dbReference>